<dbReference type="GeneTree" id="ENSGT00990000203969"/>
<protein>
    <submittedName>
        <fullName evidence="1">Uncharacterized protein</fullName>
    </submittedName>
</protein>
<accession>A0A8C6BMP0</accession>
<name>A0A8C6BMP0_MONMO</name>
<keyword evidence="2" id="KW-1185">Reference proteome</keyword>
<dbReference type="AlphaFoldDB" id="A0A8C6BMP0"/>
<dbReference type="Ensembl" id="ENSMMNT00015019588.1">
    <property type="protein sequence ID" value="ENSMMNP00015017821.1"/>
    <property type="gene ID" value="ENSMMNG00015013133.1"/>
</dbReference>
<evidence type="ECO:0000313" key="1">
    <source>
        <dbReference type="Ensembl" id="ENSMMNP00015017821.1"/>
    </source>
</evidence>
<proteinExistence type="predicted"/>
<sequence>PGVGHWAASPVSGLLVKEIAELVTNLPCTYKVYFPDPNNSQCVQHGASQSEMLDQDLALQHHRDRQNTSKFTERPFD</sequence>
<reference evidence="1" key="2">
    <citation type="submission" date="2025-09" db="UniProtKB">
        <authorList>
            <consortium name="Ensembl"/>
        </authorList>
    </citation>
    <scope>IDENTIFICATION</scope>
</reference>
<dbReference type="Proteomes" id="UP000694561">
    <property type="component" value="Unplaced"/>
</dbReference>
<evidence type="ECO:0000313" key="2">
    <source>
        <dbReference type="Proteomes" id="UP000694561"/>
    </source>
</evidence>
<organism evidence="1 2">
    <name type="scientific">Monodon monoceros</name>
    <name type="common">Narwhal</name>
    <name type="synonym">Ceratodon monodon</name>
    <dbReference type="NCBI Taxonomy" id="40151"/>
    <lineage>
        <taxon>Eukaryota</taxon>
        <taxon>Metazoa</taxon>
        <taxon>Chordata</taxon>
        <taxon>Craniata</taxon>
        <taxon>Vertebrata</taxon>
        <taxon>Euteleostomi</taxon>
        <taxon>Mammalia</taxon>
        <taxon>Eutheria</taxon>
        <taxon>Laurasiatheria</taxon>
        <taxon>Artiodactyla</taxon>
        <taxon>Whippomorpha</taxon>
        <taxon>Cetacea</taxon>
        <taxon>Odontoceti</taxon>
        <taxon>Monodontidae</taxon>
        <taxon>Monodon</taxon>
    </lineage>
</organism>
<reference evidence="1" key="1">
    <citation type="submission" date="2025-08" db="UniProtKB">
        <authorList>
            <consortium name="Ensembl"/>
        </authorList>
    </citation>
    <scope>IDENTIFICATION</scope>
</reference>